<dbReference type="PANTHER" id="PTHR42756">
    <property type="entry name" value="TRANSCRIPTIONAL REGULATOR, MARR"/>
    <property type="match status" value="1"/>
</dbReference>
<dbReference type="GO" id="GO:0003700">
    <property type="term" value="F:DNA-binding transcription factor activity"/>
    <property type="evidence" value="ECO:0007669"/>
    <property type="project" value="InterPro"/>
</dbReference>
<evidence type="ECO:0000256" key="1">
    <source>
        <dbReference type="ARBA" id="ARBA00023015"/>
    </source>
</evidence>
<organism evidence="5 6">
    <name type="scientific">Aminicella lysinilytica</name>
    <dbReference type="NCBI Taxonomy" id="433323"/>
    <lineage>
        <taxon>Bacteria</taxon>
        <taxon>Bacillati</taxon>
        <taxon>Bacillota</taxon>
        <taxon>Clostridia</taxon>
        <taxon>Peptostreptococcales</taxon>
        <taxon>Anaerovoracaceae</taxon>
        <taxon>Aminicella</taxon>
    </lineage>
</organism>
<proteinExistence type="predicted"/>
<dbReference type="GO" id="GO:0003677">
    <property type="term" value="F:DNA binding"/>
    <property type="evidence" value="ECO:0007669"/>
    <property type="project" value="UniProtKB-KW"/>
</dbReference>
<dbReference type="PROSITE" id="PS50995">
    <property type="entry name" value="HTH_MARR_2"/>
    <property type="match status" value="1"/>
</dbReference>
<gene>
    <name evidence="5" type="ORF">EV211_10727</name>
</gene>
<dbReference type="Pfam" id="PF01047">
    <property type="entry name" value="MarR"/>
    <property type="match status" value="1"/>
</dbReference>
<dbReference type="SMART" id="SM00347">
    <property type="entry name" value="HTH_MARR"/>
    <property type="match status" value="1"/>
</dbReference>
<dbReference type="RefSeq" id="WP_133527940.1">
    <property type="nucleotide sequence ID" value="NZ_SNXO01000007.1"/>
</dbReference>
<dbReference type="InterPro" id="IPR036388">
    <property type="entry name" value="WH-like_DNA-bd_sf"/>
</dbReference>
<protein>
    <submittedName>
        <fullName evidence="5">DNA-binding MarR family transcriptional regulator</fullName>
    </submittedName>
</protein>
<keyword evidence="2 5" id="KW-0238">DNA-binding</keyword>
<evidence type="ECO:0000313" key="6">
    <source>
        <dbReference type="Proteomes" id="UP000295500"/>
    </source>
</evidence>
<dbReference type="PANTHER" id="PTHR42756:SF1">
    <property type="entry name" value="TRANSCRIPTIONAL REPRESSOR OF EMRAB OPERON"/>
    <property type="match status" value="1"/>
</dbReference>
<sequence length="153" mass="17587">MLENSFSKVYTKFKMDLYSKVFKEFKDKDVEPLSAMEVISMEIIVALGNPTINEFATAAKLSPPNAAYKVNKLIQKGYINKIQSTEDKREYHIEATEEYKKNYGVIYDYIAVVLGRVQETFSPDDVKKLDEILETTADELMPEVEIGEEKKIK</sequence>
<feature type="domain" description="HTH marR-type" evidence="4">
    <location>
        <begin position="1"/>
        <end position="138"/>
    </location>
</feature>
<keyword evidence="6" id="KW-1185">Reference proteome</keyword>
<evidence type="ECO:0000256" key="2">
    <source>
        <dbReference type="ARBA" id="ARBA00023125"/>
    </source>
</evidence>
<accession>A0A4R6QAY2</accession>
<dbReference type="Proteomes" id="UP000295500">
    <property type="component" value="Unassembled WGS sequence"/>
</dbReference>
<dbReference type="InterPro" id="IPR000835">
    <property type="entry name" value="HTH_MarR-typ"/>
</dbReference>
<comment type="caution">
    <text evidence="5">The sequence shown here is derived from an EMBL/GenBank/DDBJ whole genome shotgun (WGS) entry which is preliminary data.</text>
</comment>
<dbReference type="SUPFAM" id="SSF46785">
    <property type="entry name" value="Winged helix' DNA-binding domain"/>
    <property type="match status" value="1"/>
</dbReference>
<name>A0A4R6QAY2_9FIRM</name>
<dbReference type="InterPro" id="IPR036390">
    <property type="entry name" value="WH_DNA-bd_sf"/>
</dbReference>
<dbReference type="OrthoDB" id="2323705at2"/>
<reference evidence="5 6" key="1">
    <citation type="submission" date="2019-03" db="EMBL/GenBank/DDBJ databases">
        <title>Genomic Encyclopedia of Type Strains, Phase IV (KMG-IV): sequencing the most valuable type-strain genomes for metagenomic binning, comparative biology and taxonomic classification.</title>
        <authorList>
            <person name="Goeker M."/>
        </authorList>
    </citation>
    <scope>NUCLEOTIDE SEQUENCE [LARGE SCALE GENOMIC DNA]</scope>
    <source>
        <strain evidence="5 6">DSM 28287</strain>
    </source>
</reference>
<dbReference type="Gene3D" id="1.10.10.10">
    <property type="entry name" value="Winged helix-like DNA-binding domain superfamily/Winged helix DNA-binding domain"/>
    <property type="match status" value="1"/>
</dbReference>
<keyword evidence="1" id="KW-0805">Transcription regulation</keyword>
<keyword evidence="3" id="KW-0804">Transcription</keyword>
<dbReference type="AlphaFoldDB" id="A0A4R6QAY2"/>
<evidence type="ECO:0000313" key="5">
    <source>
        <dbReference type="EMBL" id="TDP58429.1"/>
    </source>
</evidence>
<evidence type="ECO:0000259" key="4">
    <source>
        <dbReference type="PROSITE" id="PS50995"/>
    </source>
</evidence>
<dbReference type="EMBL" id="SNXO01000007">
    <property type="protein sequence ID" value="TDP58429.1"/>
    <property type="molecule type" value="Genomic_DNA"/>
</dbReference>
<evidence type="ECO:0000256" key="3">
    <source>
        <dbReference type="ARBA" id="ARBA00023163"/>
    </source>
</evidence>